<protein>
    <submittedName>
        <fullName evidence="1">Uncharacterized protein</fullName>
    </submittedName>
</protein>
<accession>A0A172Q1V1</accession>
<dbReference type="KEGG" id="vg:30308834"/>
<gene>
    <name evidence="1" type="ORF">MX01_28</name>
</gene>
<dbReference type="GeneID" id="30308834"/>
<dbReference type="RefSeq" id="YP_009323925.1">
    <property type="nucleotide sequence ID" value="NC_031934.1"/>
</dbReference>
<evidence type="ECO:0000313" key="1">
    <source>
        <dbReference type="EMBL" id="AND75973.1"/>
    </source>
</evidence>
<name>A0A172Q1V1_9CAUD</name>
<reference evidence="2" key="1">
    <citation type="submission" date="2016-03" db="EMBL/GenBank/DDBJ databases">
        <title>Genome analysis of T4 like phage of avian pathogenic Escherichia coli.</title>
        <authorList>
            <person name="Chen M."/>
            <person name="Xu J."/>
            <person name="Zhang W."/>
        </authorList>
    </citation>
    <scope>NUCLEOTIDE SEQUENCE [LARGE SCALE GENOMIC DNA]</scope>
</reference>
<sequence length="186" mass="21764">MINEIVRDMHLAGNSYKISSIVEEFIFNCVKEYFCDYKVSYQENYALVDSKNQSKNLFTTKFKHKPRKRRFDIVIEKNNKKHIIEIKHQTGGGTAIDSVGIYLEDMEKLKEYTGTGNPVSIMVLDFLPCGIYKNGTWDKKETFVEMASTQTRFNEFAEDQDVLVLLSDTYDKELFEMFFDAVKERL</sequence>
<organism evidence="1 2">
    <name type="scientific">Escherichia phage MX01</name>
    <dbReference type="NCBI Taxonomy" id="1837930"/>
    <lineage>
        <taxon>Viruses</taxon>
        <taxon>Duplodnaviria</taxon>
        <taxon>Heunggongvirae</taxon>
        <taxon>Uroviricota</taxon>
        <taxon>Caudoviricetes</taxon>
        <taxon>Pantevenvirales</taxon>
        <taxon>Straboviridae</taxon>
        <taxon>Tevenvirinae</taxon>
        <taxon>Dhakavirus</taxon>
        <taxon>Dhakavirus mx01</taxon>
    </lineage>
</organism>
<evidence type="ECO:0000313" key="2">
    <source>
        <dbReference type="Proteomes" id="UP000201283"/>
    </source>
</evidence>
<keyword evidence="2" id="KW-1185">Reference proteome</keyword>
<proteinExistence type="predicted"/>
<dbReference type="Proteomes" id="UP000201283">
    <property type="component" value="Genome"/>
</dbReference>
<dbReference type="EMBL" id="KU878969">
    <property type="protein sequence ID" value="AND75973.1"/>
    <property type="molecule type" value="Genomic_DNA"/>
</dbReference>